<comment type="subcellular location">
    <subcellularLocation>
        <location evidence="1">Membrane</location>
    </subcellularLocation>
</comment>
<evidence type="ECO:0000313" key="9">
    <source>
        <dbReference type="EMBL" id="NXX23424.1"/>
    </source>
</evidence>
<evidence type="ECO:0000256" key="4">
    <source>
        <dbReference type="ARBA" id="ARBA00022989"/>
    </source>
</evidence>
<dbReference type="GO" id="GO:0007168">
    <property type="term" value="P:receptor guanylyl cyclase signaling pathway"/>
    <property type="evidence" value="ECO:0007669"/>
    <property type="project" value="TreeGrafter"/>
</dbReference>
<dbReference type="SUPFAM" id="SSF55073">
    <property type="entry name" value="Nucleotide cyclase"/>
    <property type="match status" value="2"/>
</dbReference>
<comment type="similarity">
    <text evidence="7">Belongs to the adenylyl cyclase class-4/guanylyl cyclase family.</text>
</comment>
<accession>A0A7L4HDR9</accession>
<organism evidence="9 10">
    <name type="scientific">Podargus strigoides</name>
    <name type="common">Tawny frogmouth</name>
    <name type="synonym">Caprimulgus strigoides</name>
    <dbReference type="NCBI Taxonomy" id="8905"/>
    <lineage>
        <taxon>Eukaryota</taxon>
        <taxon>Metazoa</taxon>
        <taxon>Chordata</taxon>
        <taxon>Craniata</taxon>
        <taxon>Vertebrata</taxon>
        <taxon>Euteleostomi</taxon>
        <taxon>Archelosauria</taxon>
        <taxon>Archosauria</taxon>
        <taxon>Dinosauria</taxon>
        <taxon>Saurischia</taxon>
        <taxon>Theropoda</taxon>
        <taxon>Coelurosauria</taxon>
        <taxon>Aves</taxon>
        <taxon>Neognathae</taxon>
        <taxon>Neoaves</taxon>
        <taxon>Strisores</taxon>
        <taxon>Caprimulgiformes</taxon>
        <taxon>Podargidae</taxon>
        <taxon>Podargus</taxon>
    </lineage>
</organism>
<evidence type="ECO:0000256" key="5">
    <source>
        <dbReference type="ARBA" id="ARBA00023136"/>
    </source>
</evidence>
<dbReference type="CDD" id="cd07302">
    <property type="entry name" value="CHD"/>
    <property type="match status" value="1"/>
</dbReference>
<dbReference type="PANTHER" id="PTHR11920:SF497">
    <property type="entry name" value="GUANYLATE CYCLASE"/>
    <property type="match status" value="1"/>
</dbReference>
<evidence type="ECO:0000256" key="1">
    <source>
        <dbReference type="ARBA" id="ARBA00004370"/>
    </source>
</evidence>
<reference evidence="9 10" key="1">
    <citation type="submission" date="2020-02" db="EMBL/GenBank/DDBJ databases">
        <title>Bird 10,000 Genomes (B10K) Project - Family phase.</title>
        <authorList>
            <person name="Zhang G."/>
        </authorList>
    </citation>
    <scope>NUCLEOTIDE SEQUENCE [LARGE SCALE GENOMIC DNA]</scope>
    <source>
        <strain evidence="9">B10K-DU-001-40</strain>
        <tissue evidence="9">Muscle</tissue>
    </source>
</reference>
<keyword evidence="4" id="KW-1133">Transmembrane helix</keyword>
<dbReference type="AlphaFoldDB" id="A0A7L4HDR9"/>
<protein>
    <submittedName>
        <fullName evidence="9">ANPRB protein</fullName>
    </submittedName>
</protein>
<dbReference type="EMBL" id="VZTK01030048">
    <property type="protein sequence ID" value="NXX23424.1"/>
    <property type="molecule type" value="Genomic_DNA"/>
</dbReference>
<dbReference type="GO" id="GO:0001653">
    <property type="term" value="F:peptide receptor activity"/>
    <property type="evidence" value="ECO:0007669"/>
    <property type="project" value="TreeGrafter"/>
</dbReference>
<dbReference type="GO" id="GO:0035556">
    <property type="term" value="P:intracellular signal transduction"/>
    <property type="evidence" value="ECO:0007669"/>
    <property type="project" value="InterPro"/>
</dbReference>
<dbReference type="PROSITE" id="PS50125">
    <property type="entry name" value="GUANYLATE_CYCLASE_2"/>
    <property type="match status" value="1"/>
</dbReference>
<evidence type="ECO:0000256" key="6">
    <source>
        <dbReference type="ARBA" id="ARBA00023239"/>
    </source>
</evidence>
<dbReference type="SMART" id="SM00044">
    <property type="entry name" value="CYCc"/>
    <property type="match status" value="1"/>
</dbReference>
<keyword evidence="5" id="KW-0472">Membrane</keyword>
<dbReference type="Gene3D" id="3.30.70.1230">
    <property type="entry name" value="Nucleotide cyclase"/>
    <property type="match status" value="1"/>
</dbReference>
<dbReference type="Gene3D" id="6.10.250.780">
    <property type="match status" value="1"/>
</dbReference>
<dbReference type="OrthoDB" id="6127067at2759"/>
<gene>
    <name evidence="9" type="primary">Npr2_1</name>
    <name evidence="9" type="ORF">PODSTR_R04769</name>
</gene>
<proteinExistence type="inferred from homology"/>
<dbReference type="InterPro" id="IPR001054">
    <property type="entry name" value="A/G_cyclase"/>
</dbReference>
<dbReference type="GO" id="GO:0004016">
    <property type="term" value="F:adenylate cyclase activity"/>
    <property type="evidence" value="ECO:0007669"/>
    <property type="project" value="TreeGrafter"/>
</dbReference>
<dbReference type="InterPro" id="IPR029787">
    <property type="entry name" value="Nucleotide_cyclase"/>
</dbReference>
<name>A0A7L4HDR9_PODST</name>
<dbReference type="GO" id="GO:0004383">
    <property type="term" value="F:guanylate cyclase activity"/>
    <property type="evidence" value="ECO:0007669"/>
    <property type="project" value="TreeGrafter"/>
</dbReference>
<keyword evidence="10" id="KW-1185">Reference proteome</keyword>
<dbReference type="Proteomes" id="UP000584326">
    <property type="component" value="Unassembled WGS sequence"/>
</dbReference>
<comment type="caution">
    <text evidence="9">The sequence shown here is derived from an EMBL/GenBank/DDBJ whole genome shotgun (WGS) entry which is preliminary data.</text>
</comment>
<evidence type="ECO:0000256" key="7">
    <source>
        <dbReference type="RuleBase" id="RU000405"/>
    </source>
</evidence>
<keyword evidence="2" id="KW-0812">Transmembrane</keyword>
<dbReference type="FunFam" id="3.30.70.1230:FF:000030">
    <property type="entry name" value="Si:ch211-215j19.12"/>
    <property type="match status" value="1"/>
</dbReference>
<sequence>LKEKTEDLKRERQLAEDLLHQMLPKSVAKQLRKRQKVEAENYDQVTIFFSDIVGFTSIAASCTPLQVVEMLNNLYVCFDSRIDSYDVYKVETIGDAYMVVSGLPERNGTKHADEIAKMSLDLVAAVGQVVIPHMPTGRLQLRAGVHTGTSALGIALRFFHLCLTGVSLPCIFSGPCVAGVVGYKMPRYCLFGDTVNTASRMESTSLPQKIHISSATYDALLTDDAYEIELRGEIEVKGKGKMKTYWLLGNKNYSIQN</sequence>
<dbReference type="GO" id="GO:0000166">
    <property type="term" value="F:nucleotide binding"/>
    <property type="evidence" value="ECO:0007669"/>
    <property type="project" value="UniProtKB-KW"/>
</dbReference>
<evidence type="ECO:0000256" key="2">
    <source>
        <dbReference type="ARBA" id="ARBA00022692"/>
    </source>
</evidence>
<evidence type="ECO:0000313" key="10">
    <source>
        <dbReference type="Proteomes" id="UP000584326"/>
    </source>
</evidence>
<feature type="non-terminal residue" evidence="9">
    <location>
        <position position="1"/>
    </location>
</feature>
<dbReference type="PROSITE" id="PS00452">
    <property type="entry name" value="GUANYLATE_CYCLASE_1"/>
    <property type="match status" value="1"/>
</dbReference>
<dbReference type="InterPro" id="IPR018297">
    <property type="entry name" value="A/G_cyclase_CS"/>
</dbReference>
<evidence type="ECO:0000256" key="3">
    <source>
        <dbReference type="ARBA" id="ARBA00022741"/>
    </source>
</evidence>
<dbReference type="InterPro" id="IPR050401">
    <property type="entry name" value="Cyclic_nucleotide_synthase"/>
</dbReference>
<feature type="non-terminal residue" evidence="9">
    <location>
        <position position="257"/>
    </location>
</feature>
<dbReference type="GO" id="GO:0005886">
    <property type="term" value="C:plasma membrane"/>
    <property type="evidence" value="ECO:0007669"/>
    <property type="project" value="TreeGrafter"/>
</dbReference>
<keyword evidence="6 7" id="KW-0456">Lyase</keyword>
<dbReference type="Pfam" id="PF00211">
    <property type="entry name" value="Guanylate_cyc"/>
    <property type="match status" value="2"/>
</dbReference>
<keyword evidence="3" id="KW-0547">Nucleotide-binding</keyword>
<evidence type="ECO:0000259" key="8">
    <source>
        <dbReference type="PROSITE" id="PS50125"/>
    </source>
</evidence>
<feature type="domain" description="Guanylate cyclase" evidence="8">
    <location>
        <begin position="46"/>
        <end position="202"/>
    </location>
</feature>
<dbReference type="PANTHER" id="PTHR11920">
    <property type="entry name" value="GUANYLYL CYCLASE"/>
    <property type="match status" value="1"/>
</dbReference>